<evidence type="ECO:0000313" key="2">
    <source>
        <dbReference type="EMBL" id="ABK23351.1"/>
    </source>
</evidence>
<accession>A9NRU0</accession>
<dbReference type="GO" id="GO:0005762">
    <property type="term" value="C:mitochondrial large ribosomal subunit"/>
    <property type="evidence" value="ECO:0007669"/>
    <property type="project" value="InterPro"/>
</dbReference>
<dbReference type="EMBL" id="EF084019">
    <property type="protein sequence ID" value="ABK23351.1"/>
    <property type="molecule type" value="mRNA"/>
</dbReference>
<feature type="region of interest" description="Disordered" evidence="1">
    <location>
        <begin position="61"/>
        <end position="81"/>
    </location>
</feature>
<dbReference type="InterPro" id="IPR039145">
    <property type="entry name" value="Ribosomal_mL40_metazoa/plant"/>
</dbReference>
<dbReference type="AlphaFoldDB" id="A9NRU0"/>
<protein>
    <submittedName>
        <fullName evidence="2">Uncharacterized protein</fullName>
    </submittedName>
</protein>
<name>A9NRU0_PICSI</name>
<proteinExistence type="evidence at transcript level"/>
<sequence length="257" mass="29226">METLWRRCITRATKCFDKPILPLLEVINNPYETGIRSSIPLSFRRGAATKKGKAAALKRRSVVKKTAKPGQVSSGGGSKESQQLKDLIKKCIDAPTPVRYLKEKDRIREMEREKLGLISKDRQRELDMEKQMKKKSKEGETVTESKEQLDPVALGIVDKDEIPSFEFTVEEGRHLAKEYSRVLARDSRARQAEESMRLKLKNDAIAALPPRLREAALVPDLTPFPANRHRAYLTPPIEGYSQKLKDAAKQLASKRYR</sequence>
<reference evidence="2" key="1">
    <citation type="journal article" date="2008" name="BMC Genomics">
        <title>A conifer genomics resource of 200,000 spruce (Picea spp.) ESTs and 6,464 high-quality, sequence-finished full-length cDNAs for Sitka spruce (Picea sitchensis).</title>
        <authorList>
            <person name="Ralph S.G."/>
            <person name="Chun H.J."/>
            <person name="Kolosova N."/>
            <person name="Cooper D."/>
            <person name="Oddy C."/>
            <person name="Ritland C.E."/>
            <person name="Kirkpatrick R."/>
            <person name="Moore R."/>
            <person name="Barber S."/>
            <person name="Holt R.A."/>
            <person name="Jones S.J."/>
            <person name="Marra M.A."/>
            <person name="Douglas C.J."/>
            <person name="Ritland K."/>
            <person name="Bohlmann J."/>
        </authorList>
    </citation>
    <scope>NUCLEOTIDE SEQUENCE</scope>
    <source>
        <tissue evidence="2">Green portion of the leader tissue</tissue>
    </source>
</reference>
<evidence type="ECO:0000256" key="1">
    <source>
        <dbReference type="SAM" id="MobiDB-lite"/>
    </source>
</evidence>
<dbReference type="PANTHER" id="PTHR13359">
    <property type="entry name" value="39S RIBOSOMAL PROTEIN L40, MITOCHONDRIAL"/>
    <property type="match status" value="1"/>
</dbReference>
<organism evidence="2">
    <name type="scientific">Picea sitchensis</name>
    <name type="common">Sitka spruce</name>
    <name type="synonym">Pinus sitchensis</name>
    <dbReference type="NCBI Taxonomy" id="3332"/>
    <lineage>
        <taxon>Eukaryota</taxon>
        <taxon>Viridiplantae</taxon>
        <taxon>Streptophyta</taxon>
        <taxon>Embryophyta</taxon>
        <taxon>Tracheophyta</taxon>
        <taxon>Spermatophyta</taxon>
        <taxon>Pinopsida</taxon>
        <taxon>Pinidae</taxon>
        <taxon>Conifers I</taxon>
        <taxon>Pinales</taxon>
        <taxon>Pinaceae</taxon>
        <taxon>Picea</taxon>
    </lineage>
</organism>
<dbReference type="PANTHER" id="PTHR13359:SF2">
    <property type="entry name" value="LARGE RIBOSOMAL SUBUNIT PROTEIN ML40"/>
    <property type="match status" value="1"/>
</dbReference>